<keyword evidence="2" id="KW-0238">DNA-binding</keyword>
<dbReference type="PANTHER" id="PTHR42756:SF1">
    <property type="entry name" value="TRANSCRIPTIONAL REPRESSOR OF EMRAB OPERON"/>
    <property type="match status" value="1"/>
</dbReference>
<sequence>MEDFQFYSDQTTEGKIVASLERISQAFRVLLWKKSKEFSLTPLQVQILIFLFTQNEEKKKVSYLAKEFNVTKATISDTVKTLEQKHLVVKDNEATDSRSFVINLTEKGNKIAGQTSSFAKEIYSPIAELSWGDKKNVLSSLIKLIIHLNKTGVISVLRMCTTCSYYRPSDDEKKDHCTLLKRDLDHVHIRVDCREHKMLDFPTTV</sequence>
<evidence type="ECO:0000256" key="1">
    <source>
        <dbReference type="ARBA" id="ARBA00023015"/>
    </source>
</evidence>
<dbReference type="AlphaFoldDB" id="A0A644Y3Q0"/>
<feature type="domain" description="HTH marR-type" evidence="4">
    <location>
        <begin position="13"/>
        <end position="147"/>
    </location>
</feature>
<dbReference type="InterPro" id="IPR036388">
    <property type="entry name" value="WH-like_DNA-bd_sf"/>
</dbReference>
<dbReference type="Pfam" id="PF13463">
    <property type="entry name" value="HTH_27"/>
    <property type="match status" value="1"/>
</dbReference>
<evidence type="ECO:0000313" key="5">
    <source>
        <dbReference type="EMBL" id="MPM22541.1"/>
    </source>
</evidence>
<dbReference type="GO" id="GO:0003700">
    <property type="term" value="F:DNA-binding transcription factor activity"/>
    <property type="evidence" value="ECO:0007669"/>
    <property type="project" value="InterPro"/>
</dbReference>
<keyword evidence="1" id="KW-0805">Transcription regulation</keyword>
<evidence type="ECO:0000256" key="3">
    <source>
        <dbReference type="ARBA" id="ARBA00023163"/>
    </source>
</evidence>
<name>A0A644Y3Q0_9ZZZZ</name>
<comment type="caution">
    <text evidence="5">The sequence shown here is derived from an EMBL/GenBank/DDBJ whole genome shotgun (WGS) entry which is preliminary data.</text>
</comment>
<evidence type="ECO:0000256" key="2">
    <source>
        <dbReference type="ARBA" id="ARBA00023125"/>
    </source>
</evidence>
<keyword evidence="3" id="KW-0804">Transcription</keyword>
<dbReference type="PANTHER" id="PTHR42756">
    <property type="entry name" value="TRANSCRIPTIONAL REGULATOR, MARR"/>
    <property type="match status" value="1"/>
</dbReference>
<dbReference type="SMART" id="SM00347">
    <property type="entry name" value="HTH_MARR"/>
    <property type="match status" value="1"/>
</dbReference>
<dbReference type="Gene3D" id="1.10.10.10">
    <property type="entry name" value="Winged helix-like DNA-binding domain superfamily/Winged helix DNA-binding domain"/>
    <property type="match status" value="1"/>
</dbReference>
<dbReference type="InterPro" id="IPR000835">
    <property type="entry name" value="HTH_MarR-typ"/>
</dbReference>
<dbReference type="EMBL" id="VSSQ01003830">
    <property type="protein sequence ID" value="MPM22541.1"/>
    <property type="molecule type" value="Genomic_DNA"/>
</dbReference>
<evidence type="ECO:0000259" key="4">
    <source>
        <dbReference type="PROSITE" id="PS50995"/>
    </source>
</evidence>
<proteinExistence type="predicted"/>
<accession>A0A644Y3Q0</accession>
<reference evidence="5" key="1">
    <citation type="submission" date="2019-08" db="EMBL/GenBank/DDBJ databases">
        <authorList>
            <person name="Kucharzyk K."/>
            <person name="Murdoch R.W."/>
            <person name="Higgins S."/>
            <person name="Loffler F."/>
        </authorList>
    </citation>
    <scope>NUCLEOTIDE SEQUENCE</scope>
</reference>
<dbReference type="SUPFAM" id="SSF46785">
    <property type="entry name" value="Winged helix' DNA-binding domain"/>
    <property type="match status" value="1"/>
</dbReference>
<dbReference type="InterPro" id="IPR036390">
    <property type="entry name" value="WH_DNA-bd_sf"/>
</dbReference>
<protein>
    <recommendedName>
        <fullName evidence="4">HTH marR-type domain-containing protein</fullName>
    </recommendedName>
</protein>
<organism evidence="5">
    <name type="scientific">bioreactor metagenome</name>
    <dbReference type="NCBI Taxonomy" id="1076179"/>
    <lineage>
        <taxon>unclassified sequences</taxon>
        <taxon>metagenomes</taxon>
        <taxon>ecological metagenomes</taxon>
    </lineage>
</organism>
<dbReference type="GO" id="GO:0003677">
    <property type="term" value="F:DNA binding"/>
    <property type="evidence" value="ECO:0007669"/>
    <property type="project" value="UniProtKB-KW"/>
</dbReference>
<gene>
    <name evidence="5" type="ORF">SDC9_68996</name>
</gene>
<dbReference type="PROSITE" id="PS50995">
    <property type="entry name" value="HTH_MARR_2"/>
    <property type="match status" value="1"/>
</dbReference>